<comment type="subcellular location">
    <subcellularLocation>
        <location evidence="1">Secreted</location>
    </subcellularLocation>
</comment>
<reference evidence="12 13" key="1">
    <citation type="journal article" date="2021" name="G3 (Bethesda)">
        <title>Improved contiguity of the threespine stickleback genome using long-read sequencing.</title>
        <authorList>
            <person name="Nath S."/>
            <person name="Shaw D.E."/>
            <person name="White M.A."/>
        </authorList>
    </citation>
    <scope>NUCLEOTIDE SEQUENCE [LARGE SCALE GENOMIC DNA]</scope>
    <source>
        <strain evidence="12 13">Lake Benthic</strain>
    </source>
</reference>
<dbReference type="InterPro" id="IPR000753">
    <property type="entry name" value="Clusterin-like"/>
</dbReference>
<dbReference type="Pfam" id="PF01093">
    <property type="entry name" value="Clusterin"/>
    <property type="match status" value="2"/>
</dbReference>
<dbReference type="GeneTree" id="ENSGT00530000063668"/>
<keyword evidence="7" id="KW-0325">Glycoprotein</keyword>
<protein>
    <recommendedName>
        <fullName evidence="8">Clusterin</fullName>
    </recommendedName>
</protein>
<reference evidence="12" key="2">
    <citation type="submission" date="2025-08" db="UniProtKB">
        <authorList>
            <consortium name="Ensembl"/>
        </authorList>
    </citation>
    <scope>IDENTIFICATION</scope>
</reference>
<evidence type="ECO:0000256" key="1">
    <source>
        <dbReference type="ARBA" id="ARBA00004613"/>
    </source>
</evidence>
<keyword evidence="4" id="KW-0732">Signal</keyword>
<dbReference type="PANTHER" id="PTHR10970">
    <property type="entry name" value="CLUSTERIN"/>
    <property type="match status" value="1"/>
</dbReference>
<dbReference type="GO" id="GO:0051787">
    <property type="term" value="F:misfolded protein binding"/>
    <property type="evidence" value="ECO:0007669"/>
    <property type="project" value="TreeGrafter"/>
</dbReference>
<dbReference type="SMART" id="SM00035">
    <property type="entry name" value="CLa"/>
    <property type="match status" value="1"/>
</dbReference>
<proteinExistence type="inferred from homology"/>
<dbReference type="InterPro" id="IPR016014">
    <property type="entry name" value="Clusterin_N"/>
</dbReference>
<dbReference type="GO" id="GO:0005615">
    <property type="term" value="C:extracellular space"/>
    <property type="evidence" value="ECO:0007669"/>
    <property type="project" value="TreeGrafter"/>
</dbReference>
<keyword evidence="3" id="KW-0964">Secreted</keyword>
<dbReference type="InterPro" id="IPR016015">
    <property type="entry name" value="Clusterin_C"/>
</dbReference>
<dbReference type="Ensembl" id="ENSGACT00000059484.1">
    <property type="protein sequence ID" value="ENSGACP00000065482.1"/>
    <property type="gene ID" value="ENSGACG00000004107.2"/>
</dbReference>
<dbReference type="PANTHER" id="PTHR10970:SF2">
    <property type="entry name" value="CLUSTERIN-LIKE PROTEIN 1"/>
    <property type="match status" value="1"/>
</dbReference>
<feature type="domain" description="Clusterin C-terminal" evidence="11">
    <location>
        <begin position="209"/>
        <end position="419"/>
    </location>
</feature>
<evidence type="ECO:0000313" key="12">
    <source>
        <dbReference type="Ensembl" id="ENSGACP00000065482.1"/>
    </source>
</evidence>
<keyword evidence="5 9" id="KW-0175">Coiled coil</keyword>
<evidence type="ECO:0000259" key="11">
    <source>
        <dbReference type="SMART" id="SM00035"/>
    </source>
</evidence>
<feature type="domain" description="Clusterin N-terminal" evidence="10">
    <location>
        <begin position="28"/>
        <end position="195"/>
    </location>
</feature>
<keyword evidence="6" id="KW-1015">Disulfide bond</keyword>
<dbReference type="AlphaFoldDB" id="A0AAQ4RRC9"/>
<reference evidence="12" key="3">
    <citation type="submission" date="2025-09" db="UniProtKB">
        <authorList>
            <consortium name="Ensembl"/>
        </authorList>
    </citation>
    <scope>IDENTIFICATION</scope>
</reference>
<accession>A0AAQ4RRC9</accession>
<evidence type="ECO:0000256" key="4">
    <source>
        <dbReference type="ARBA" id="ARBA00022729"/>
    </source>
</evidence>
<evidence type="ECO:0000256" key="9">
    <source>
        <dbReference type="SAM" id="Coils"/>
    </source>
</evidence>
<organism evidence="12 13">
    <name type="scientific">Gasterosteus aculeatus aculeatus</name>
    <name type="common">three-spined stickleback</name>
    <dbReference type="NCBI Taxonomy" id="481459"/>
    <lineage>
        <taxon>Eukaryota</taxon>
        <taxon>Metazoa</taxon>
        <taxon>Chordata</taxon>
        <taxon>Craniata</taxon>
        <taxon>Vertebrata</taxon>
        <taxon>Euteleostomi</taxon>
        <taxon>Actinopterygii</taxon>
        <taxon>Neopterygii</taxon>
        <taxon>Teleostei</taxon>
        <taxon>Neoteleostei</taxon>
        <taxon>Acanthomorphata</taxon>
        <taxon>Eupercaria</taxon>
        <taxon>Perciformes</taxon>
        <taxon>Cottioidei</taxon>
        <taxon>Gasterosteales</taxon>
        <taxon>Gasterosteidae</taxon>
        <taxon>Gasterosteus</taxon>
    </lineage>
</organism>
<dbReference type="GO" id="GO:0005634">
    <property type="term" value="C:nucleus"/>
    <property type="evidence" value="ECO:0007669"/>
    <property type="project" value="TreeGrafter"/>
</dbReference>
<evidence type="ECO:0000313" key="13">
    <source>
        <dbReference type="Proteomes" id="UP000007635"/>
    </source>
</evidence>
<keyword evidence="13" id="KW-1185">Reference proteome</keyword>
<dbReference type="SMART" id="SM00030">
    <property type="entry name" value="CLb"/>
    <property type="match status" value="1"/>
</dbReference>
<evidence type="ECO:0000256" key="7">
    <source>
        <dbReference type="ARBA" id="ARBA00023180"/>
    </source>
</evidence>
<feature type="coiled-coil region" evidence="9">
    <location>
        <begin position="76"/>
        <end position="103"/>
    </location>
</feature>
<sequence length="426" mass="47315">MFLPILDDYSVSRMCVCVCACVCGLHTELSAAGEQCVDEEIKRALLGVKQVMETMEKREERHRGLVEALRRSSDKRKGAMQLVRDTEQRLEEAEQQCHYLIKLSFNECQPCLGFDLVFTRVYNRNEENAGRADVPDDGGEPELLQADASFGRLLSAAGLLYNRSAALVQRRQQALGGSFLEAFSAEVRPGSPSSMRGGGGFFGALGLDHVLESVSDFGRNVLEGLSDESMFEINVHPLLSCVHVCVYLKGAGPLPQSRYLCRGLRRQASDCWQLQSLCEKCEDYLIKECPGVRQLHSETEEMHMLFNASRQQYDERLQLVRRHAEDTQAWLGSMDDKYGWVGHLPDGAGGPRALFSVITVNAQQQLKDMRPKVDSSVVVTILDSGPVTVSVPSGLEVDEPTFIQYVAQEALALRKQQIRGIDPVAA</sequence>
<evidence type="ECO:0000256" key="2">
    <source>
        <dbReference type="ARBA" id="ARBA00010069"/>
    </source>
</evidence>
<dbReference type="Proteomes" id="UP000007635">
    <property type="component" value="Chromosome XXI"/>
</dbReference>
<evidence type="ECO:0000256" key="5">
    <source>
        <dbReference type="ARBA" id="ARBA00023054"/>
    </source>
</evidence>
<evidence type="ECO:0000256" key="8">
    <source>
        <dbReference type="RuleBase" id="RU000629"/>
    </source>
</evidence>
<comment type="similarity">
    <text evidence="2 8">Belongs to the clusterin family.</text>
</comment>
<name>A0AAQ4RRC9_GASAC</name>
<evidence type="ECO:0000259" key="10">
    <source>
        <dbReference type="SMART" id="SM00030"/>
    </source>
</evidence>
<evidence type="ECO:0000256" key="3">
    <source>
        <dbReference type="ARBA" id="ARBA00022525"/>
    </source>
</evidence>
<evidence type="ECO:0000256" key="6">
    <source>
        <dbReference type="ARBA" id="ARBA00023157"/>
    </source>
</evidence>